<organism evidence="2 3">
    <name type="scientific">Vibrio agarivorans</name>
    <dbReference type="NCBI Taxonomy" id="153622"/>
    <lineage>
        <taxon>Bacteria</taxon>
        <taxon>Pseudomonadati</taxon>
        <taxon>Pseudomonadota</taxon>
        <taxon>Gammaproteobacteria</taxon>
        <taxon>Vibrionales</taxon>
        <taxon>Vibrionaceae</taxon>
        <taxon>Vibrio</taxon>
    </lineage>
</organism>
<name>A0ABT7Y2K1_9VIBR</name>
<evidence type="ECO:0000313" key="3">
    <source>
        <dbReference type="Proteomes" id="UP001169719"/>
    </source>
</evidence>
<dbReference type="Proteomes" id="UP001169719">
    <property type="component" value="Unassembled WGS sequence"/>
</dbReference>
<reference evidence="2" key="1">
    <citation type="submission" date="2024-05" db="EMBL/GenBank/DDBJ databases">
        <title>Genome Sequences of Four Agar- Degrading Marine Bacteria.</title>
        <authorList>
            <person name="Phillips E.K."/>
            <person name="Shaffer J.C."/>
            <person name="Henson M.W."/>
            <person name="Temperton B."/>
            <person name="Thrash C.J."/>
            <person name="Martin M.O."/>
        </authorList>
    </citation>
    <scope>NUCLEOTIDE SEQUENCE</scope>
    <source>
        <strain evidence="2">EKP203</strain>
    </source>
</reference>
<proteinExistence type="predicted"/>
<keyword evidence="3" id="KW-1185">Reference proteome</keyword>
<sequence>MIRHKLTLAFFFLFIPTAYADCQPNWNLTARVNQAKFNIETNFAHLPLELEIDKAALACSKQLLFRPVSSGQLVFRSPTTQLRYQLYDKQSRSLAKRDNQHFVLPVKESITPLLAAIENGVFSSPGRYTSTIAITNLEGHQQVSQIQFDIPPIALLGIEGDNLHTLVSRNTHYAIDLGDIYPGKKQTVPLIIRANTPVKLEVQSKNKGLKHKKGDLISYELSLNRKAFSPRNSHSLSVLTNKDGNPTKLPMTIKILDGASALAGEYTDQITIKINAI</sequence>
<keyword evidence="1" id="KW-0732">Signal</keyword>
<evidence type="ECO:0000256" key="1">
    <source>
        <dbReference type="SAM" id="SignalP"/>
    </source>
</evidence>
<dbReference type="RefSeq" id="WP_289962265.1">
    <property type="nucleotide sequence ID" value="NZ_JAUEOZ010000001.1"/>
</dbReference>
<gene>
    <name evidence="2" type="ORF">QWJ08_12925</name>
</gene>
<feature type="signal peptide" evidence="1">
    <location>
        <begin position="1"/>
        <end position="20"/>
    </location>
</feature>
<accession>A0ABT7Y2K1</accession>
<dbReference type="EMBL" id="JAUEOZ010000001">
    <property type="protein sequence ID" value="MDN2482278.1"/>
    <property type="molecule type" value="Genomic_DNA"/>
</dbReference>
<comment type="caution">
    <text evidence="2">The sequence shown here is derived from an EMBL/GenBank/DDBJ whole genome shotgun (WGS) entry which is preliminary data.</text>
</comment>
<protein>
    <submittedName>
        <fullName evidence="2">Uncharacterized protein</fullName>
    </submittedName>
</protein>
<feature type="chain" id="PRO_5047138475" evidence="1">
    <location>
        <begin position="21"/>
        <end position="277"/>
    </location>
</feature>
<evidence type="ECO:0000313" key="2">
    <source>
        <dbReference type="EMBL" id="MDN2482278.1"/>
    </source>
</evidence>